<dbReference type="PANTHER" id="PTHR30055">
    <property type="entry name" value="HTH-TYPE TRANSCRIPTIONAL REGULATOR RUTR"/>
    <property type="match status" value="1"/>
</dbReference>
<dbReference type="PROSITE" id="PS50977">
    <property type="entry name" value="HTH_TETR_2"/>
    <property type="match status" value="1"/>
</dbReference>
<evidence type="ECO:0000256" key="1">
    <source>
        <dbReference type="ARBA" id="ARBA00023015"/>
    </source>
</evidence>
<keyword evidence="7" id="KW-1185">Reference proteome</keyword>
<feature type="DNA-binding region" description="H-T-H motif" evidence="4">
    <location>
        <begin position="37"/>
        <end position="56"/>
    </location>
</feature>
<dbReference type="SUPFAM" id="SSF46689">
    <property type="entry name" value="Homeodomain-like"/>
    <property type="match status" value="1"/>
</dbReference>
<evidence type="ECO:0000256" key="3">
    <source>
        <dbReference type="ARBA" id="ARBA00023163"/>
    </source>
</evidence>
<evidence type="ECO:0000259" key="5">
    <source>
        <dbReference type="PROSITE" id="PS50977"/>
    </source>
</evidence>
<dbReference type="EMBL" id="JBHUNE010000002">
    <property type="protein sequence ID" value="MFD2757216.1"/>
    <property type="molecule type" value="Genomic_DNA"/>
</dbReference>
<gene>
    <name evidence="6" type="ORF">ACFSW7_02340</name>
</gene>
<sequence>MTEAPQGRRERNKQAKRTRILAEAGRLFAEHGYAGTTTSAVAEAADVSHGTLFRYAPSKAALMLMVGNAALSARLAEYADAGHGTATDRIVALVAPFVEDRTQLENLVAYQRAALDGDPREEHCAEAVAIVDRVVDTICGILLDAAEEPGATEAAQLAAETVYASLHLQLVRADRDGRSPADLTAHFRGQTELIVRGFLATVKGKKEQQ</sequence>
<dbReference type="Pfam" id="PF00440">
    <property type="entry name" value="TetR_N"/>
    <property type="match status" value="1"/>
</dbReference>
<name>A0ABW5UU79_9MICO</name>
<keyword evidence="1" id="KW-0805">Transcription regulation</keyword>
<reference evidence="7" key="1">
    <citation type="journal article" date="2019" name="Int. J. Syst. Evol. Microbiol.">
        <title>The Global Catalogue of Microorganisms (GCM) 10K type strain sequencing project: providing services to taxonomists for standard genome sequencing and annotation.</title>
        <authorList>
            <consortium name="The Broad Institute Genomics Platform"/>
            <consortium name="The Broad Institute Genome Sequencing Center for Infectious Disease"/>
            <person name="Wu L."/>
            <person name="Ma J."/>
        </authorList>
    </citation>
    <scope>NUCLEOTIDE SEQUENCE [LARGE SCALE GENOMIC DNA]</scope>
    <source>
        <strain evidence="7">TISTR 1514</strain>
    </source>
</reference>
<dbReference type="PRINTS" id="PR00455">
    <property type="entry name" value="HTHTETR"/>
</dbReference>
<dbReference type="PANTHER" id="PTHR30055:SF234">
    <property type="entry name" value="HTH-TYPE TRANSCRIPTIONAL REGULATOR BETI"/>
    <property type="match status" value="1"/>
</dbReference>
<keyword evidence="3" id="KW-0804">Transcription</keyword>
<feature type="domain" description="HTH tetR-type" evidence="5">
    <location>
        <begin position="14"/>
        <end position="74"/>
    </location>
</feature>
<keyword evidence="2 4" id="KW-0238">DNA-binding</keyword>
<proteinExistence type="predicted"/>
<evidence type="ECO:0000313" key="6">
    <source>
        <dbReference type="EMBL" id="MFD2757216.1"/>
    </source>
</evidence>
<protein>
    <submittedName>
        <fullName evidence="6">TetR/AcrR family transcriptional regulator</fullName>
    </submittedName>
</protein>
<comment type="caution">
    <text evidence="6">The sequence shown here is derived from an EMBL/GenBank/DDBJ whole genome shotgun (WGS) entry which is preliminary data.</text>
</comment>
<dbReference type="Proteomes" id="UP001597492">
    <property type="component" value="Unassembled WGS sequence"/>
</dbReference>
<dbReference type="InterPro" id="IPR001647">
    <property type="entry name" value="HTH_TetR"/>
</dbReference>
<dbReference type="Gene3D" id="1.10.357.10">
    <property type="entry name" value="Tetracycline Repressor, domain 2"/>
    <property type="match status" value="1"/>
</dbReference>
<organism evidence="6 7">
    <name type="scientific">Gulosibacter faecalis</name>
    <dbReference type="NCBI Taxonomy" id="272240"/>
    <lineage>
        <taxon>Bacteria</taxon>
        <taxon>Bacillati</taxon>
        <taxon>Actinomycetota</taxon>
        <taxon>Actinomycetes</taxon>
        <taxon>Micrococcales</taxon>
        <taxon>Microbacteriaceae</taxon>
        <taxon>Gulosibacter</taxon>
    </lineage>
</organism>
<evidence type="ECO:0000313" key="7">
    <source>
        <dbReference type="Proteomes" id="UP001597492"/>
    </source>
</evidence>
<accession>A0ABW5UU79</accession>
<dbReference type="RefSeq" id="WP_019619223.1">
    <property type="nucleotide sequence ID" value="NZ_JBHUNE010000002.1"/>
</dbReference>
<dbReference type="InterPro" id="IPR050109">
    <property type="entry name" value="HTH-type_TetR-like_transc_reg"/>
</dbReference>
<evidence type="ECO:0000256" key="2">
    <source>
        <dbReference type="ARBA" id="ARBA00023125"/>
    </source>
</evidence>
<evidence type="ECO:0000256" key="4">
    <source>
        <dbReference type="PROSITE-ProRule" id="PRU00335"/>
    </source>
</evidence>
<dbReference type="InterPro" id="IPR009057">
    <property type="entry name" value="Homeodomain-like_sf"/>
</dbReference>